<accession>A0A1H3QUF4</accession>
<keyword evidence="1" id="KW-0472">Membrane</keyword>
<dbReference type="AlphaFoldDB" id="A0A1H3QUF4"/>
<keyword evidence="3" id="KW-1185">Reference proteome</keyword>
<dbReference type="GO" id="GO:0005886">
    <property type="term" value="C:plasma membrane"/>
    <property type="evidence" value="ECO:0007669"/>
    <property type="project" value="UniProtKB-SubCell"/>
</dbReference>
<dbReference type="PRINTS" id="PR02026">
    <property type="entry name" value="YTRCYTRDABC"/>
</dbReference>
<dbReference type="Pfam" id="PF12679">
    <property type="entry name" value="ABC2_membrane_2"/>
    <property type="match status" value="1"/>
</dbReference>
<feature type="transmembrane region" description="Helical" evidence="1">
    <location>
        <begin position="182"/>
        <end position="203"/>
    </location>
</feature>
<dbReference type="EMBL" id="FNPI01000007">
    <property type="protein sequence ID" value="SDZ16655.1"/>
    <property type="molecule type" value="Genomic_DNA"/>
</dbReference>
<proteinExistence type="predicted"/>
<dbReference type="STRING" id="1503961.SAMN05421736_10742"/>
<reference evidence="3" key="1">
    <citation type="submission" date="2016-10" db="EMBL/GenBank/DDBJ databases">
        <authorList>
            <person name="Varghese N."/>
            <person name="Submissions S."/>
        </authorList>
    </citation>
    <scope>NUCLEOTIDE SEQUENCE [LARGE SCALE GENOMIC DNA]</scope>
    <source>
        <strain evidence="3">SP</strain>
    </source>
</reference>
<feature type="transmembrane region" description="Helical" evidence="1">
    <location>
        <begin position="57"/>
        <end position="88"/>
    </location>
</feature>
<name>A0A1H3QUF4_9BACI</name>
<sequence length="338" mass="39654">MFHKALWYQNYKQTRMVVWILLVLYIVHLPFQTLLTIESWRKQLEELSLYPDWSLEILPFEILGIFSRGILPFILMFTIILFACMLIGSERNTRRMDFTFSLPFSRKDLFLAKLLYGGAMIIVFHTSNFLIAYWILKQSEFSYVLDLVKIIQIYYGPLLGLLLIFSFAMFIGTISGEMISQIAMTVIFGVFPPGFGLLLVYFFEINFHYYFIENFYPTWIENFTILFYTFNHPESVVQLLYPVIGTAVFTALGIVLYERNNIEHNGEFLIFKVLHPIFLIGMTFCFSLLGGMIFTSLTPWNVQSLEIVTYWVGAGVFFLFSYLITKRVLRMNLLVKNK</sequence>
<evidence type="ECO:0000256" key="1">
    <source>
        <dbReference type="SAM" id="Phobius"/>
    </source>
</evidence>
<keyword evidence="1" id="KW-0812">Transmembrane</keyword>
<evidence type="ECO:0000313" key="2">
    <source>
        <dbReference type="EMBL" id="SDZ16655.1"/>
    </source>
</evidence>
<dbReference type="GO" id="GO:0140359">
    <property type="term" value="F:ABC-type transporter activity"/>
    <property type="evidence" value="ECO:0007669"/>
    <property type="project" value="InterPro"/>
</dbReference>
<dbReference type="InterPro" id="IPR053046">
    <property type="entry name" value="ABC-5_transporter"/>
</dbReference>
<feature type="transmembrane region" description="Helical" evidence="1">
    <location>
        <begin position="109"/>
        <end position="135"/>
    </location>
</feature>
<feature type="transmembrane region" description="Helical" evidence="1">
    <location>
        <begin position="269"/>
        <end position="295"/>
    </location>
</feature>
<gene>
    <name evidence="2" type="ORF">SAMN05421736_10742</name>
</gene>
<feature type="transmembrane region" description="Helical" evidence="1">
    <location>
        <begin position="307"/>
        <end position="324"/>
    </location>
</feature>
<dbReference type="Proteomes" id="UP000198935">
    <property type="component" value="Unassembled WGS sequence"/>
</dbReference>
<protein>
    <submittedName>
        <fullName evidence="2">ABC-2 type transport system permease protein</fullName>
    </submittedName>
</protein>
<evidence type="ECO:0000313" key="3">
    <source>
        <dbReference type="Proteomes" id="UP000198935"/>
    </source>
</evidence>
<feature type="transmembrane region" description="Helical" evidence="1">
    <location>
        <begin position="239"/>
        <end position="257"/>
    </location>
</feature>
<feature type="transmembrane region" description="Helical" evidence="1">
    <location>
        <begin position="155"/>
        <end position="175"/>
    </location>
</feature>
<organism evidence="2 3">
    <name type="scientific">Evansella caseinilytica</name>
    <dbReference type="NCBI Taxonomy" id="1503961"/>
    <lineage>
        <taxon>Bacteria</taxon>
        <taxon>Bacillati</taxon>
        <taxon>Bacillota</taxon>
        <taxon>Bacilli</taxon>
        <taxon>Bacillales</taxon>
        <taxon>Bacillaceae</taxon>
        <taxon>Evansella</taxon>
    </lineage>
</organism>
<dbReference type="PANTHER" id="PTHR39177">
    <property type="entry name" value="ABC TRANSPORTER PERMEASE YTRC-RELATED"/>
    <property type="match status" value="1"/>
</dbReference>
<dbReference type="PANTHER" id="PTHR39177:SF1">
    <property type="entry name" value="ABC TRANSPORTER PERMEASE YTRC-RELATED"/>
    <property type="match status" value="1"/>
</dbReference>
<dbReference type="InterPro" id="IPR023264">
    <property type="entry name" value="ABC_transptr_acetoin_YtrC/YtrD"/>
</dbReference>
<keyword evidence="1" id="KW-1133">Transmembrane helix</keyword>
<feature type="transmembrane region" description="Helical" evidence="1">
    <location>
        <begin position="16"/>
        <end position="37"/>
    </location>
</feature>